<name>A0A2H0LVL8_9BACT</name>
<evidence type="ECO:0000256" key="2">
    <source>
        <dbReference type="ARBA" id="ARBA00023236"/>
    </source>
</evidence>
<dbReference type="Gene3D" id="3.40.50.300">
    <property type="entry name" value="P-loop containing nucleotide triphosphate hydrolases"/>
    <property type="match status" value="1"/>
</dbReference>
<dbReference type="GO" id="GO:0006289">
    <property type="term" value="P:nucleotide-excision repair"/>
    <property type="evidence" value="ECO:0007669"/>
    <property type="project" value="InterPro"/>
</dbReference>
<accession>A0A2H0LVL8</accession>
<evidence type="ECO:0000256" key="1">
    <source>
        <dbReference type="ARBA" id="ARBA00008533"/>
    </source>
</evidence>
<gene>
    <name evidence="7" type="ORF">COV72_08245</name>
</gene>
<evidence type="ECO:0000259" key="6">
    <source>
        <dbReference type="PROSITE" id="PS51194"/>
    </source>
</evidence>
<dbReference type="Pfam" id="PF00271">
    <property type="entry name" value="Helicase_C"/>
    <property type="match status" value="1"/>
</dbReference>
<evidence type="ECO:0000256" key="4">
    <source>
        <dbReference type="ARBA" id="ARBA00029504"/>
    </source>
</evidence>
<dbReference type="InterPro" id="IPR001943">
    <property type="entry name" value="UVR_dom"/>
</dbReference>
<sequence length="224" mass="25643">ERTLVTTLTKRMAEDLCAYLKDEGVQVKYLHSEIKTIERAKILKELRQKNFDCLVGINLLREGLDLPEVSLVAILDADKEGFLRSETSLIQTSGRAARHINGHVLMYADKITGSMQRAIAESSRRRRLQLDFNKKHNITPRGITKAIRESIEQLDDAEELAREVTGLNGGAYEKELVIAELEREMELCARNLQFERAIELRDQIDNLRGKKNKTRPERPTESET</sequence>
<organism evidence="7 8">
    <name type="scientific">Candidatus Ghiorseimicrobium undicola</name>
    <dbReference type="NCBI Taxonomy" id="1974746"/>
    <lineage>
        <taxon>Bacteria</taxon>
        <taxon>Pseudomonadati</taxon>
        <taxon>Candidatus Omnitrophota</taxon>
        <taxon>Candidatus Ghiorseimicrobium</taxon>
    </lineage>
</organism>
<dbReference type="InterPro" id="IPR004807">
    <property type="entry name" value="UvrB"/>
</dbReference>
<evidence type="ECO:0000259" key="5">
    <source>
        <dbReference type="PROSITE" id="PS50151"/>
    </source>
</evidence>
<dbReference type="InterPro" id="IPR001650">
    <property type="entry name" value="Helicase_C-like"/>
</dbReference>
<dbReference type="PROSITE" id="PS50151">
    <property type="entry name" value="UVR"/>
    <property type="match status" value="1"/>
</dbReference>
<protein>
    <recommendedName>
        <fullName evidence="4">UvrABC system protein B</fullName>
    </recommendedName>
</protein>
<dbReference type="GO" id="GO:0005524">
    <property type="term" value="F:ATP binding"/>
    <property type="evidence" value="ECO:0007669"/>
    <property type="project" value="InterPro"/>
</dbReference>
<keyword evidence="2" id="KW-0742">SOS response</keyword>
<dbReference type="GO" id="GO:0003677">
    <property type="term" value="F:DNA binding"/>
    <property type="evidence" value="ECO:0007669"/>
    <property type="project" value="InterPro"/>
</dbReference>
<proteinExistence type="inferred from homology"/>
<dbReference type="GO" id="GO:0016887">
    <property type="term" value="F:ATP hydrolysis activity"/>
    <property type="evidence" value="ECO:0007669"/>
    <property type="project" value="InterPro"/>
</dbReference>
<dbReference type="InterPro" id="IPR027417">
    <property type="entry name" value="P-loop_NTPase"/>
</dbReference>
<comment type="similarity">
    <text evidence="1">Belongs to the UvrB family.</text>
</comment>
<feature type="domain" description="UVR" evidence="5">
    <location>
        <begin position="175"/>
        <end position="210"/>
    </location>
</feature>
<evidence type="ECO:0000313" key="8">
    <source>
        <dbReference type="Proteomes" id="UP000229641"/>
    </source>
</evidence>
<dbReference type="InterPro" id="IPR036876">
    <property type="entry name" value="UVR_dom_sf"/>
</dbReference>
<keyword evidence="2" id="KW-0227">DNA damage</keyword>
<dbReference type="Pfam" id="PF02151">
    <property type="entry name" value="UVR"/>
    <property type="match status" value="1"/>
</dbReference>
<dbReference type="AlphaFoldDB" id="A0A2H0LVL8"/>
<dbReference type="Gene3D" id="4.10.860.10">
    <property type="entry name" value="UVR domain"/>
    <property type="match status" value="1"/>
</dbReference>
<dbReference type="SMART" id="SM00490">
    <property type="entry name" value="HELICc"/>
    <property type="match status" value="1"/>
</dbReference>
<dbReference type="Pfam" id="PF12344">
    <property type="entry name" value="UvrB"/>
    <property type="match status" value="1"/>
</dbReference>
<dbReference type="GO" id="GO:0009432">
    <property type="term" value="P:SOS response"/>
    <property type="evidence" value="ECO:0007669"/>
    <property type="project" value="UniProtKB-KW"/>
</dbReference>
<dbReference type="PANTHER" id="PTHR24029">
    <property type="entry name" value="UVRABC SYSTEM PROTEIN B"/>
    <property type="match status" value="1"/>
</dbReference>
<dbReference type="InterPro" id="IPR024759">
    <property type="entry name" value="UvrB_YAD/RRR_dom"/>
</dbReference>
<dbReference type="SUPFAM" id="SSF52540">
    <property type="entry name" value="P-loop containing nucleoside triphosphate hydrolases"/>
    <property type="match status" value="1"/>
</dbReference>
<dbReference type="SUPFAM" id="SSF46600">
    <property type="entry name" value="C-terminal UvrC-binding domain of UvrB"/>
    <property type="match status" value="1"/>
</dbReference>
<dbReference type="PANTHER" id="PTHR24029:SF0">
    <property type="entry name" value="UVRABC SYSTEM PROTEIN B"/>
    <property type="match status" value="1"/>
</dbReference>
<dbReference type="Proteomes" id="UP000229641">
    <property type="component" value="Unassembled WGS sequence"/>
</dbReference>
<dbReference type="PROSITE" id="PS51194">
    <property type="entry name" value="HELICASE_CTER"/>
    <property type="match status" value="1"/>
</dbReference>
<dbReference type="GO" id="GO:0009380">
    <property type="term" value="C:excinuclease repair complex"/>
    <property type="evidence" value="ECO:0007669"/>
    <property type="project" value="InterPro"/>
</dbReference>
<feature type="non-terminal residue" evidence="7">
    <location>
        <position position="1"/>
    </location>
</feature>
<comment type="caution">
    <text evidence="7">The sequence shown here is derived from an EMBL/GenBank/DDBJ whole genome shotgun (WGS) entry which is preliminary data.</text>
</comment>
<evidence type="ECO:0000256" key="3">
    <source>
        <dbReference type="ARBA" id="ARBA00026033"/>
    </source>
</evidence>
<feature type="domain" description="Helicase C-terminal" evidence="6">
    <location>
        <begin position="1"/>
        <end position="147"/>
    </location>
</feature>
<evidence type="ECO:0000313" key="7">
    <source>
        <dbReference type="EMBL" id="PIQ88460.1"/>
    </source>
</evidence>
<reference evidence="7 8" key="1">
    <citation type="submission" date="2017-09" db="EMBL/GenBank/DDBJ databases">
        <title>Depth-based differentiation of microbial function through sediment-hosted aquifers and enrichment of novel symbionts in the deep terrestrial subsurface.</title>
        <authorList>
            <person name="Probst A.J."/>
            <person name="Ladd B."/>
            <person name="Jarett J.K."/>
            <person name="Geller-Mcgrath D.E."/>
            <person name="Sieber C.M."/>
            <person name="Emerson J.B."/>
            <person name="Anantharaman K."/>
            <person name="Thomas B.C."/>
            <person name="Malmstrom R."/>
            <person name="Stieglmeier M."/>
            <person name="Klingl A."/>
            <person name="Woyke T."/>
            <person name="Ryan C.M."/>
            <person name="Banfield J.F."/>
        </authorList>
    </citation>
    <scope>NUCLEOTIDE SEQUENCE [LARGE SCALE GENOMIC DNA]</scope>
    <source>
        <strain evidence="7">CG11_big_fil_rev_8_21_14_0_20_42_13</strain>
    </source>
</reference>
<dbReference type="EMBL" id="PCWA01000106">
    <property type="protein sequence ID" value="PIQ88460.1"/>
    <property type="molecule type" value="Genomic_DNA"/>
</dbReference>
<comment type="subunit">
    <text evidence="3">Forms a heterotetramer with UvrA during the search for lesions. Interacts with UvrC in an incision complex.</text>
</comment>